<organism evidence="1 2">
    <name type="scientific">Fusarium tricinctum</name>
    <dbReference type="NCBI Taxonomy" id="61284"/>
    <lineage>
        <taxon>Eukaryota</taxon>
        <taxon>Fungi</taxon>
        <taxon>Dikarya</taxon>
        <taxon>Ascomycota</taxon>
        <taxon>Pezizomycotina</taxon>
        <taxon>Sordariomycetes</taxon>
        <taxon>Hypocreomycetidae</taxon>
        <taxon>Hypocreales</taxon>
        <taxon>Nectriaceae</taxon>
        <taxon>Fusarium</taxon>
        <taxon>Fusarium tricinctum species complex</taxon>
    </lineage>
</organism>
<protein>
    <submittedName>
        <fullName evidence="1">Uncharacterized protein</fullName>
    </submittedName>
</protein>
<dbReference type="EMBL" id="JAGPXF010000006">
    <property type="protein sequence ID" value="KAH7238290.1"/>
    <property type="molecule type" value="Genomic_DNA"/>
</dbReference>
<sequence>MYMLHVGGSIRDGTYELGTPRHCIVSGSPCLQRSVWIGPPGLLGLTSPTRFLKHPTRFFPSSSLSSPACLSACLPHFFLACTGVFICHCVVCDMGCFFTETTSFVSCTIDKMHQINPAHRVACPPPPFSPEASSTGSFLVATRLLPFSGAPCDKSSLLVARDLPRRIELYRQTLFRSTSTTPEVRKAFRYSQGFEKEKVEGAIGQPEAPGLSNDDRRLTRHLIFCGR</sequence>
<proteinExistence type="predicted"/>
<dbReference type="Proteomes" id="UP000813427">
    <property type="component" value="Unassembled WGS sequence"/>
</dbReference>
<dbReference type="AlphaFoldDB" id="A0A8K0RTW4"/>
<keyword evidence="2" id="KW-1185">Reference proteome</keyword>
<accession>A0A8K0RTW4</accession>
<gene>
    <name evidence="1" type="ORF">BKA59DRAFT_241310</name>
</gene>
<evidence type="ECO:0000313" key="1">
    <source>
        <dbReference type="EMBL" id="KAH7238290.1"/>
    </source>
</evidence>
<comment type="caution">
    <text evidence="1">The sequence shown here is derived from an EMBL/GenBank/DDBJ whole genome shotgun (WGS) entry which is preliminary data.</text>
</comment>
<reference evidence="1" key="1">
    <citation type="journal article" date="2021" name="Nat. Commun.">
        <title>Genetic determinants of endophytism in the Arabidopsis root mycobiome.</title>
        <authorList>
            <person name="Mesny F."/>
            <person name="Miyauchi S."/>
            <person name="Thiergart T."/>
            <person name="Pickel B."/>
            <person name="Atanasova L."/>
            <person name="Karlsson M."/>
            <person name="Huettel B."/>
            <person name="Barry K.W."/>
            <person name="Haridas S."/>
            <person name="Chen C."/>
            <person name="Bauer D."/>
            <person name="Andreopoulos W."/>
            <person name="Pangilinan J."/>
            <person name="LaButti K."/>
            <person name="Riley R."/>
            <person name="Lipzen A."/>
            <person name="Clum A."/>
            <person name="Drula E."/>
            <person name="Henrissat B."/>
            <person name="Kohler A."/>
            <person name="Grigoriev I.V."/>
            <person name="Martin F.M."/>
            <person name="Hacquard S."/>
        </authorList>
    </citation>
    <scope>NUCLEOTIDE SEQUENCE</scope>
    <source>
        <strain evidence="1">MPI-SDFR-AT-0068</strain>
    </source>
</reference>
<evidence type="ECO:0000313" key="2">
    <source>
        <dbReference type="Proteomes" id="UP000813427"/>
    </source>
</evidence>
<name>A0A8K0RTW4_9HYPO</name>